<dbReference type="PRINTS" id="PR00081">
    <property type="entry name" value="GDHRDH"/>
</dbReference>
<dbReference type="Pfam" id="PF13561">
    <property type="entry name" value="adh_short_C2"/>
    <property type="match status" value="1"/>
</dbReference>
<dbReference type="SMART" id="SM00822">
    <property type="entry name" value="PKS_KR"/>
    <property type="match status" value="1"/>
</dbReference>
<organism evidence="3 4">
    <name type="scientific">Persicobacter psychrovividus</name>
    <dbReference type="NCBI Taxonomy" id="387638"/>
    <lineage>
        <taxon>Bacteria</taxon>
        <taxon>Pseudomonadati</taxon>
        <taxon>Bacteroidota</taxon>
        <taxon>Cytophagia</taxon>
        <taxon>Cytophagales</taxon>
        <taxon>Persicobacteraceae</taxon>
        <taxon>Persicobacter</taxon>
    </lineage>
</organism>
<name>A0ABN6LL17_9BACT</name>
<dbReference type="PANTHER" id="PTHR42879:SF2">
    <property type="entry name" value="3-OXOACYL-[ACYL-CARRIER-PROTEIN] REDUCTASE FABG"/>
    <property type="match status" value="1"/>
</dbReference>
<sequence length="245" mass="26406">MESKKVILITGASRGIGRATAIKMATSGTHILINYQSNIVAAEETKCLVELEGATAELLPFNVNDAEAVDQALDLWHEQNPELFIDTLVNNAGIRNDTLMMWMSNESWESVLNTSLNGFFYCTRRLLKNMLVNKKGNIVNVVSLSGIKGQAGQVNYSAAKSGVIGATKALAQEVGKKGVRVNAVAPGFIMTDMTEDLPIKDLKKMIPLNRFGKAEEVADAISFLASSSSSYITGEVLSINGGLYT</sequence>
<evidence type="ECO:0000313" key="3">
    <source>
        <dbReference type="EMBL" id="BDD02142.1"/>
    </source>
</evidence>
<dbReference type="Gene3D" id="3.40.50.720">
    <property type="entry name" value="NAD(P)-binding Rossmann-like Domain"/>
    <property type="match status" value="1"/>
</dbReference>
<feature type="domain" description="Ketoreductase" evidence="2">
    <location>
        <begin position="5"/>
        <end position="192"/>
    </location>
</feature>
<gene>
    <name evidence="3" type="ORF">PEPS_44220</name>
</gene>
<keyword evidence="4" id="KW-1185">Reference proteome</keyword>
<keyword evidence="3" id="KW-0614">Plasmid</keyword>
<protein>
    <submittedName>
        <fullName evidence="3">3-ketoacyl-ACP reductase</fullName>
    </submittedName>
</protein>
<evidence type="ECO:0000259" key="2">
    <source>
        <dbReference type="SMART" id="SM00822"/>
    </source>
</evidence>
<dbReference type="InterPro" id="IPR036291">
    <property type="entry name" value="NAD(P)-bd_dom_sf"/>
</dbReference>
<dbReference type="InterPro" id="IPR057326">
    <property type="entry name" value="KR_dom"/>
</dbReference>
<dbReference type="PANTHER" id="PTHR42879">
    <property type="entry name" value="3-OXOACYL-(ACYL-CARRIER-PROTEIN) REDUCTASE"/>
    <property type="match status" value="1"/>
</dbReference>
<dbReference type="Proteomes" id="UP001354989">
    <property type="component" value="Plasmid pPP6"/>
</dbReference>
<dbReference type="SUPFAM" id="SSF51735">
    <property type="entry name" value="NAD(P)-binding Rossmann-fold domains"/>
    <property type="match status" value="1"/>
</dbReference>
<dbReference type="PRINTS" id="PR00080">
    <property type="entry name" value="SDRFAMILY"/>
</dbReference>
<evidence type="ECO:0000313" key="4">
    <source>
        <dbReference type="Proteomes" id="UP001354989"/>
    </source>
</evidence>
<dbReference type="InterPro" id="IPR002347">
    <property type="entry name" value="SDR_fam"/>
</dbReference>
<dbReference type="NCBIfam" id="NF009466">
    <property type="entry name" value="PRK12826.1-2"/>
    <property type="match status" value="1"/>
</dbReference>
<reference evidence="3 4" key="1">
    <citation type="submission" date="2021-12" db="EMBL/GenBank/DDBJ databases">
        <title>Genome sequencing of bacteria with rrn-lacking chromosome and rrn-plasmid.</title>
        <authorList>
            <person name="Anda M."/>
            <person name="Iwasaki W."/>
        </authorList>
    </citation>
    <scope>NUCLEOTIDE SEQUENCE [LARGE SCALE GENOMIC DNA]</scope>
    <source>
        <strain evidence="3 4">NBRC 101262</strain>
        <plasmid evidence="3 4">pPP6</plasmid>
    </source>
</reference>
<accession>A0ABN6LL17</accession>
<proteinExistence type="inferred from homology"/>
<dbReference type="EMBL" id="AP025298">
    <property type="protein sequence ID" value="BDD02142.1"/>
    <property type="molecule type" value="Genomic_DNA"/>
</dbReference>
<comment type="similarity">
    <text evidence="1">Belongs to the short-chain dehydrogenases/reductases (SDR) family.</text>
</comment>
<geneLocation type="plasmid" evidence="3 4">
    <name>pPP6</name>
</geneLocation>
<evidence type="ECO:0000256" key="1">
    <source>
        <dbReference type="ARBA" id="ARBA00006484"/>
    </source>
</evidence>
<dbReference type="RefSeq" id="WP_338399315.1">
    <property type="nucleotide sequence ID" value="NZ_AP025298.1"/>
</dbReference>
<dbReference type="InterPro" id="IPR050259">
    <property type="entry name" value="SDR"/>
</dbReference>